<feature type="region of interest" description="Disordered" evidence="1">
    <location>
        <begin position="271"/>
        <end position="315"/>
    </location>
</feature>
<evidence type="ECO:0000313" key="4">
    <source>
        <dbReference type="Proteomes" id="UP000592216"/>
    </source>
</evidence>
<feature type="region of interest" description="Disordered" evidence="1">
    <location>
        <begin position="416"/>
        <end position="464"/>
    </location>
</feature>
<comment type="caution">
    <text evidence="3">The sequence shown here is derived from an EMBL/GenBank/DDBJ whole genome shotgun (WGS) entry which is preliminary data.</text>
</comment>
<feature type="domain" description="MobA/VirD2-like nuclease" evidence="2">
    <location>
        <begin position="35"/>
        <end position="145"/>
    </location>
</feature>
<evidence type="ECO:0000256" key="1">
    <source>
        <dbReference type="SAM" id="MobiDB-lite"/>
    </source>
</evidence>
<sequence>MAIGKLIKGSNASGLIDYLLGGTDNQGRLRPKVAIVGGTLGFDRRSAKRQFASLKKLRPSLSKNTAHMSISLPVEDRDLTDQEWAAIGDHWAKGMGFRAYVTVCHGDHIHIAASRITLDGTVVSDSHDYRRSEALIREIETTFKLIPVAPSHLLKPDRKADHVAAPKSGELMLAEKGEISSKAQLQQLLTDLTATPITASDFVDALEGCGVDVRPNISATTGRLSGFAFGLNGHVLSASALGRGFSLKNLEKRGFSYVRDRDFQKLSEAKERSLERAIGPTLGDEHGGATRGASGDTRAALPDQPSVGPAAAPVKGATGTECPAVGAHGGAGPTYAGFGEIATKIESAPITLPLPHQSQAHSAKGTARPDQPRLYGLQDFLVQFEARIRRAVRPLSVLQKVLLGLDSVRQKLRAGPAPIRNPLKSGPTVNATLPENSDLCESQEDKPISNCDGPTSAQQSVAPR</sequence>
<feature type="compositionally biased region" description="Polar residues" evidence="1">
    <location>
        <begin position="452"/>
        <end position="464"/>
    </location>
</feature>
<accession>A0A850Q7G5</accession>
<dbReference type="InterPro" id="IPR005094">
    <property type="entry name" value="Endonuclease_MobA/VirD2"/>
</dbReference>
<reference evidence="3 4" key="1">
    <citation type="submission" date="2020-04" db="EMBL/GenBank/DDBJ databases">
        <title>Donghicola sp., a member of the Rhodobacteraceae family isolated from mangrove forest in Thailand.</title>
        <authorList>
            <person name="Charoenyingcharoen P."/>
            <person name="Yukphan P."/>
        </authorList>
    </citation>
    <scope>NUCLEOTIDE SEQUENCE [LARGE SCALE GENOMIC DNA]</scope>
    <source>
        <strain evidence="3 4">B5-SW-15</strain>
    </source>
</reference>
<dbReference type="RefSeq" id="WP_177158499.1">
    <property type="nucleotide sequence ID" value="NZ_JABCJE010000009.1"/>
</dbReference>
<protein>
    <submittedName>
        <fullName evidence="3">Relaxase/mobilization nuclease domain-containing protein</fullName>
    </submittedName>
</protein>
<dbReference type="Proteomes" id="UP000592216">
    <property type="component" value="Unassembled WGS sequence"/>
</dbReference>
<dbReference type="EMBL" id="JABCJE010000009">
    <property type="protein sequence ID" value="NVO24893.1"/>
    <property type="molecule type" value="Genomic_DNA"/>
</dbReference>
<evidence type="ECO:0000259" key="2">
    <source>
        <dbReference type="Pfam" id="PF03432"/>
    </source>
</evidence>
<evidence type="ECO:0000313" key="3">
    <source>
        <dbReference type="EMBL" id="NVO24893.1"/>
    </source>
</evidence>
<proteinExistence type="predicted"/>
<organism evidence="3 4">
    <name type="scientific">Donghicola mangrovi</name>
    <dbReference type="NCBI Taxonomy" id="2729614"/>
    <lineage>
        <taxon>Bacteria</taxon>
        <taxon>Pseudomonadati</taxon>
        <taxon>Pseudomonadota</taxon>
        <taxon>Alphaproteobacteria</taxon>
        <taxon>Rhodobacterales</taxon>
        <taxon>Roseobacteraceae</taxon>
        <taxon>Donghicola</taxon>
    </lineage>
</organism>
<name>A0A850Q7G5_9RHOB</name>
<gene>
    <name evidence="3" type="ORF">HJ536_16170</name>
</gene>
<dbReference type="Pfam" id="PF03432">
    <property type="entry name" value="Relaxase"/>
    <property type="match status" value="1"/>
</dbReference>
<dbReference type="AlphaFoldDB" id="A0A850Q7G5"/>